<evidence type="ECO:0000259" key="7">
    <source>
        <dbReference type="Pfam" id="PF06271"/>
    </source>
</evidence>
<sequence>MKESNGPLIELSSLENSGNTQEAKQTSYANSLNPDDFESIRLRRIFAYFIDVVCIAIVTVIAIFISTILGIISFGILTPLLVIVLALIPLAYHTFLVGSDWNATLGMRFMNIRMELDTGGDPDYMTAFLQVALFYFSVAVTSSLILLVSLFNPRGRCLHDYVTSTIIRRIPLSS</sequence>
<keyword evidence="9" id="KW-1185">Reference proteome</keyword>
<evidence type="ECO:0000256" key="5">
    <source>
        <dbReference type="ARBA" id="ARBA00023136"/>
    </source>
</evidence>
<evidence type="ECO:0000256" key="2">
    <source>
        <dbReference type="ARBA" id="ARBA00022475"/>
    </source>
</evidence>
<dbReference type="RefSeq" id="WP_251932925.1">
    <property type="nucleotide sequence ID" value="NZ_CP098747.1"/>
</dbReference>
<comment type="subcellular location">
    <subcellularLocation>
        <location evidence="1">Cell membrane</location>
        <topology evidence="1">Multi-pass membrane protein</topology>
    </subcellularLocation>
</comment>
<keyword evidence="3 6" id="KW-0812">Transmembrane</keyword>
<gene>
    <name evidence="8" type="ORF">NBZ79_13130</name>
</gene>
<dbReference type="Proteomes" id="UP001056291">
    <property type="component" value="Chromosome"/>
</dbReference>
<keyword evidence="5 6" id="KW-0472">Membrane</keyword>
<dbReference type="EMBL" id="CP098747">
    <property type="protein sequence ID" value="USG60118.1"/>
    <property type="molecule type" value="Genomic_DNA"/>
</dbReference>
<reference evidence="8" key="1">
    <citation type="submission" date="2022-06" db="EMBL/GenBank/DDBJ databases">
        <title>Sneathiella actinostolidae sp. nov., isolated from a sea anemonein the Western Pacific Ocean.</title>
        <authorList>
            <person name="Wei M.J."/>
        </authorList>
    </citation>
    <scope>NUCLEOTIDE SEQUENCE</scope>
    <source>
        <strain evidence="8">PHK-P5</strain>
    </source>
</reference>
<dbReference type="InterPro" id="IPR051791">
    <property type="entry name" value="Pra-immunoreactive"/>
</dbReference>
<protein>
    <submittedName>
        <fullName evidence="8">RDD family protein</fullName>
    </submittedName>
</protein>
<proteinExistence type="predicted"/>
<feature type="transmembrane region" description="Helical" evidence="6">
    <location>
        <begin position="45"/>
        <end position="65"/>
    </location>
</feature>
<evidence type="ECO:0000256" key="6">
    <source>
        <dbReference type="SAM" id="Phobius"/>
    </source>
</evidence>
<feature type="transmembrane region" description="Helical" evidence="6">
    <location>
        <begin position="72"/>
        <end position="92"/>
    </location>
</feature>
<evidence type="ECO:0000256" key="3">
    <source>
        <dbReference type="ARBA" id="ARBA00022692"/>
    </source>
</evidence>
<dbReference type="PANTHER" id="PTHR36115:SF4">
    <property type="entry name" value="MEMBRANE PROTEIN"/>
    <property type="match status" value="1"/>
</dbReference>
<evidence type="ECO:0000256" key="1">
    <source>
        <dbReference type="ARBA" id="ARBA00004651"/>
    </source>
</evidence>
<feature type="domain" description="RDD" evidence="7">
    <location>
        <begin position="43"/>
        <end position="162"/>
    </location>
</feature>
<accession>A0ABY4VYX0</accession>
<evidence type="ECO:0000256" key="4">
    <source>
        <dbReference type="ARBA" id="ARBA00022989"/>
    </source>
</evidence>
<keyword evidence="4 6" id="KW-1133">Transmembrane helix</keyword>
<keyword evidence="2" id="KW-1003">Cell membrane</keyword>
<feature type="transmembrane region" description="Helical" evidence="6">
    <location>
        <begin position="127"/>
        <end position="151"/>
    </location>
</feature>
<name>A0ABY4VYX0_9PROT</name>
<dbReference type="Pfam" id="PF06271">
    <property type="entry name" value="RDD"/>
    <property type="match status" value="1"/>
</dbReference>
<evidence type="ECO:0000313" key="8">
    <source>
        <dbReference type="EMBL" id="USG60118.1"/>
    </source>
</evidence>
<dbReference type="InterPro" id="IPR010432">
    <property type="entry name" value="RDD"/>
</dbReference>
<organism evidence="8 9">
    <name type="scientific">Sneathiella marina</name>
    <dbReference type="NCBI Taxonomy" id="2950108"/>
    <lineage>
        <taxon>Bacteria</taxon>
        <taxon>Pseudomonadati</taxon>
        <taxon>Pseudomonadota</taxon>
        <taxon>Alphaproteobacteria</taxon>
        <taxon>Sneathiellales</taxon>
        <taxon>Sneathiellaceae</taxon>
        <taxon>Sneathiella</taxon>
    </lineage>
</organism>
<evidence type="ECO:0000313" key="9">
    <source>
        <dbReference type="Proteomes" id="UP001056291"/>
    </source>
</evidence>
<dbReference type="PANTHER" id="PTHR36115">
    <property type="entry name" value="PROLINE-RICH ANTIGEN HOMOLOG-RELATED"/>
    <property type="match status" value="1"/>
</dbReference>